<evidence type="ECO:0000313" key="1">
    <source>
        <dbReference type="EMBL" id="QNN78022.1"/>
    </source>
</evidence>
<protein>
    <submittedName>
        <fullName evidence="1">Uncharacterized protein</fullName>
    </submittedName>
</protein>
<dbReference type="InterPro" id="IPR046163">
    <property type="entry name" value="DUF6165"/>
</dbReference>
<evidence type="ECO:0000313" key="2">
    <source>
        <dbReference type="Proteomes" id="UP000515838"/>
    </source>
</evidence>
<accession>A0A7G9TD47</accession>
<dbReference type="GeneID" id="81469487"/>
<sequence length="128" mass="14293">MNTILIPVSIGELADKLSILEIKAARIDDAGKRAHVQVELEGLRTLWDAQVAAQADLAAMKDALRAINERMWDVQDALRAKEAAQVFDADFVELARSVARHNGERIQVKNVINRLAGSRFIEEKQYQA</sequence>
<dbReference type="RefSeq" id="WP_187573493.1">
    <property type="nucleotide sequence ID" value="NZ_CP060731.1"/>
</dbReference>
<dbReference type="AlphaFoldDB" id="A0A7G9TD47"/>
<dbReference type="Pfam" id="PF19662">
    <property type="entry name" value="DUF6165"/>
    <property type="match status" value="1"/>
</dbReference>
<organism evidence="1 2">
    <name type="scientific">Pseudoxanthomonas mexicana</name>
    <dbReference type="NCBI Taxonomy" id="128785"/>
    <lineage>
        <taxon>Bacteria</taxon>
        <taxon>Pseudomonadati</taxon>
        <taxon>Pseudomonadota</taxon>
        <taxon>Gammaproteobacteria</taxon>
        <taxon>Lysobacterales</taxon>
        <taxon>Lysobacteraceae</taxon>
        <taxon>Pseudoxanthomonas</taxon>
    </lineage>
</organism>
<dbReference type="Proteomes" id="UP000515838">
    <property type="component" value="Chromosome"/>
</dbReference>
<dbReference type="EMBL" id="CP060731">
    <property type="protein sequence ID" value="QNN78022.1"/>
    <property type="molecule type" value="Genomic_DNA"/>
</dbReference>
<proteinExistence type="predicted"/>
<gene>
    <name evidence="1" type="ORF">IAE60_00830</name>
</gene>
<reference evidence="1 2" key="1">
    <citation type="submission" date="2020-08" db="EMBL/GenBank/DDBJ databases">
        <title>Streptomycin Non-resistant strain, P. mexicana.</title>
        <authorList>
            <person name="Ganesh-Kumar S."/>
            <person name="Zhe T."/>
            <person name="Yu Z."/>
            <person name="Min Y."/>
        </authorList>
    </citation>
    <scope>NUCLEOTIDE SEQUENCE [LARGE SCALE GENOMIC DNA]</scope>
    <source>
        <strain evidence="1 2">GTZY2</strain>
    </source>
</reference>
<name>A0A7G9TD47_PSEMX</name>